<dbReference type="RefSeq" id="WP_163098175.1">
    <property type="nucleotide sequence ID" value="NZ_CP127523.1"/>
</dbReference>
<name>A0A845UAM1_9PROT</name>
<evidence type="ECO:0000313" key="3">
    <source>
        <dbReference type="EMBL" id="NDU42951.1"/>
    </source>
</evidence>
<dbReference type="InterPro" id="IPR037682">
    <property type="entry name" value="TonB_C"/>
</dbReference>
<dbReference type="GO" id="GO:0055085">
    <property type="term" value="P:transmembrane transport"/>
    <property type="evidence" value="ECO:0007669"/>
    <property type="project" value="InterPro"/>
</dbReference>
<dbReference type="EMBL" id="WNJL01000035">
    <property type="protein sequence ID" value="NDU42951.1"/>
    <property type="molecule type" value="Genomic_DNA"/>
</dbReference>
<reference evidence="3" key="1">
    <citation type="submission" date="2019-11" db="EMBL/GenBank/DDBJ databases">
        <title>Acidithiobacillus ferrianus sp. nov.: a facultatively anaerobic and extremely acidophilic chemolithoautotroph.</title>
        <authorList>
            <person name="Norris P.R."/>
            <person name="Falagan C."/>
            <person name="Moya-Beltran A."/>
            <person name="Castro M."/>
            <person name="Quatrini R."/>
            <person name="Johnson D.B."/>
        </authorList>
    </citation>
    <scope>NUCLEOTIDE SEQUENCE [LARGE SCALE GENOMIC DNA]</scope>
    <source>
        <strain evidence="3">MG</strain>
    </source>
</reference>
<dbReference type="Gene3D" id="3.30.1150.10">
    <property type="match status" value="1"/>
</dbReference>
<dbReference type="Pfam" id="PF03544">
    <property type="entry name" value="TonB_C"/>
    <property type="match status" value="1"/>
</dbReference>
<evidence type="ECO:0000259" key="2">
    <source>
        <dbReference type="PROSITE" id="PS52015"/>
    </source>
</evidence>
<protein>
    <submittedName>
        <fullName evidence="3">Energy transducer TonB</fullName>
    </submittedName>
</protein>
<proteinExistence type="predicted"/>
<dbReference type="AlphaFoldDB" id="A0A845UAM1"/>
<dbReference type="PRINTS" id="PR01217">
    <property type="entry name" value="PRICHEXTENSN"/>
</dbReference>
<comment type="caution">
    <text evidence="3">The sequence shown here is derived from an EMBL/GenBank/DDBJ whole genome shotgun (WGS) entry which is preliminary data.</text>
</comment>
<evidence type="ECO:0000256" key="1">
    <source>
        <dbReference type="SAM" id="MobiDB-lite"/>
    </source>
</evidence>
<feature type="region of interest" description="Disordered" evidence="1">
    <location>
        <begin position="65"/>
        <end position="115"/>
    </location>
</feature>
<organism evidence="3">
    <name type="scientific">Acidithiobacillus ferrianus</name>
    <dbReference type="NCBI Taxonomy" id="2678518"/>
    <lineage>
        <taxon>Bacteria</taxon>
        <taxon>Pseudomonadati</taxon>
        <taxon>Pseudomonadota</taxon>
        <taxon>Acidithiobacillia</taxon>
        <taxon>Acidithiobacillales</taxon>
        <taxon>Acidithiobacillaceae</taxon>
        <taxon>Acidithiobacillus</taxon>
    </lineage>
</organism>
<feature type="domain" description="TonB C-terminal" evidence="2">
    <location>
        <begin position="152"/>
        <end position="241"/>
    </location>
</feature>
<gene>
    <name evidence="3" type="ORF">GL267_09980</name>
</gene>
<sequence>MNSAILPGYLPPEHRGDRNPHFKYAVLAAVLVEVGIVAGLLSMPRTPPAPKPVKKVVSVHMVTLPPPPPPAPKVVPPKPVPPRPTVPPRPVVHRPAPVPIQPPAPPQPPVVHRPPPPVPVPPAPVTPPPVPAPSPPMPTPAPPAPVYSGIGAYGSGARSLVKRNLRIPAIIKRLHLHGTVVVSFRVPPGGGKAFTVRVVGGAGNPLIRRAALRALRATSFPAYTRSMPNKALTFTVPIEIS</sequence>
<accession>A0A845UAM1</accession>
<dbReference type="SUPFAM" id="SSF74653">
    <property type="entry name" value="TolA/TonB C-terminal domain"/>
    <property type="match status" value="1"/>
</dbReference>
<dbReference type="PROSITE" id="PS52015">
    <property type="entry name" value="TONB_CTD"/>
    <property type="match status" value="1"/>
</dbReference>